<dbReference type="InterPro" id="IPR002885">
    <property type="entry name" value="PPR_rpt"/>
</dbReference>
<evidence type="ECO:0000256" key="2">
    <source>
        <dbReference type="ARBA" id="ARBA00022737"/>
    </source>
</evidence>
<dbReference type="Pfam" id="PF13041">
    <property type="entry name" value="PPR_2"/>
    <property type="match status" value="1"/>
</dbReference>
<proteinExistence type="inferred from homology"/>
<dbReference type="PROSITE" id="PS51375">
    <property type="entry name" value="PPR"/>
    <property type="match status" value="3"/>
</dbReference>
<dbReference type="FunFam" id="1.25.40.10:FF:000344">
    <property type="entry name" value="Pentatricopeptide repeat-containing protein"/>
    <property type="match status" value="1"/>
</dbReference>
<dbReference type="InterPro" id="IPR032867">
    <property type="entry name" value="DYW_dom"/>
</dbReference>
<sequence length="800" mass="90025">MGRFGLARSLFSCVSVPTAFQNPISLFFTVSLKLQNDHFSDGKEQFASLCSKGHIREAFESFVSEIWVEPRLFANLLQACIPLKSLSLGKQLHSLILTSGCSSDKFISNHLLNLYSKFGELQAAVALFDRMPRRNVMSCNIMIKAYLETGSLESAKNLFDEMHERNVATWNAMVTGLIKFEMNEESLFLFSRMNELGFMPDEFSLGSVLRGCAHLRALIAGQQVHAYVMKCGFEFNSVVGCSLAHMYMKAGSLNDGERVISWMPNCNLVAWNTLMAGKAQKGYFEGVLDQYCMMKMAGLRPDRITLVSVISSCSELATLGQGKQVHAEAIKAGASSEVSLVSSLVSMYSRCGCLQDSIRAFLECKERDVVLWSSMIAAYGFHGQGEEAIKLFNEMEQENLPGNEVTFLSLLYACSHCGLKDKGLDFFDMMVKKYGIKARLEHYTCVVDLLGRSGCLEEAETMIRSMPVKADAIIWKTLLSACKTHKNAEIARRVAAEVLRIVPQDSASYVLLANIYSSAKRWHNVSEVRRAMKDKMVKKEPGVSWVEVKNQVHQFHMGDECHPKHVEINQYLEELTSEMKKRGYVPDTSTVTHDMDNEEKEHNLRHHSEKLAIAFALMSTPEGVPIRVMKNLRVCGDCHVAIKYISEIKNLEIIVRDSSRFHHFKNGVGGHVECESLDFEGKDCFALRVHCENLVSGCSLRKAHHVVAMMHLVQDVTLKRVTGFKAIMTFVEEVHNVMSRCMASIAQSSLEKNLFYLESLETLYTIPSHSLQSFFSFGDFKLLPKDRISQMASCRLCYSR</sequence>
<evidence type="ECO:0000256" key="3">
    <source>
        <dbReference type="PROSITE-ProRule" id="PRU00708"/>
    </source>
</evidence>
<evidence type="ECO:0000313" key="6">
    <source>
        <dbReference type="Proteomes" id="UP001603857"/>
    </source>
</evidence>
<dbReference type="InterPro" id="IPR046848">
    <property type="entry name" value="E_motif"/>
</dbReference>
<dbReference type="SUPFAM" id="SSF48452">
    <property type="entry name" value="TPR-like"/>
    <property type="match status" value="1"/>
</dbReference>
<evidence type="ECO:0000259" key="4">
    <source>
        <dbReference type="Pfam" id="PF14432"/>
    </source>
</evidence>
<accession>A0ABD1N695</accession>
<dbReference type="EMBL" id="JBGMDY010000002">
    <property type="protein sequence ID" value="KAL2343624.1"/>
    <property type="molecule type" value="Genomic_DNA"/>
</dbReference>
<feature type="repeat" description="PPR" evidence="3">
    <location>
        <begin position="368"/>
        <end position="402"/>
    </location>
</feature>
<dbReference type="GO" id="GO:0016070">
    <property type="term" value="P:RNA metabolic process"/>
    <property type="evidence" value="ECO:0007669"/>
    <property type="project" value="UniProtKB-ARBA"/>
</dbReference>
<dbReference type="PANTHER" id="PTHR47926:SF409">
    <property type="entry name" value="DYW DOMAIN-CONTAINING PROTEIN"/>
    <property type="match status" value="1"/>
</dbReference>
<feature type="repeat" description="PPR" evidence="3">
    <location>
        <begin position="267"/>
        <end position="301"/>
    </location>
</feature>
<gene>
    <name evidence="5" type="ORF">Fmac_004909</name>
</gene>
<name>A0ABD1N695_9FABA</name>
<comment type="caution">
    <text evidence="5">The sequence shown here is derived from an EMBL/GenBank/DDBJ whole genome shotgun (WGS) entry which is preliminary data.</text>
</comment>
<dbReference type="Proteomes" id="UP001603857">
    <property type="component" value="Unassembled WGS sequence"/>
</dbReference>
<reference evidence="5 6" key="1">
    <citation type="submission" date="2024-08" db="EMBL/GenBank/DDBJ databases">
        <title>Insights into the chromosomal genome structure of Flemingia macrophylla.</title>
        <authorList>
            <person name="Ding Y."/>
            <person name="Zhao Y."/>
            <person name="Bi W."/>
            <person name="Wu M."/>
            <person name="Zhao G."/>
            <person name="Gong Y."/>
            <person name="Li W."/>
            <person name="Zhang P."/>
        </authorList>
    </citation>
    <scope>NUCLEOTIDE SEQUENCE [LARGE SCALE GENOMIC DNA]</scope>
    <source>
        <strain evidence="5">DYQJB</strain>
        <tissue evidence="5">Leaf</tissue>
    </source>
</reference>
<dbReference type="Pfam" id="PF01535">
    <property type="entry name" value="PPR"/>
    <property type="match status" value="5"/>
</dbReference>
<evidence type="ECO:0000313" key="5">
    <source>
        <dbReference type="EMBL" id="KAL2343624.1"/>
    </source>
</evidence>
<feature type="repeat" description="PPR" evidence="3">
    <location>
        <begin position="135"/>
        <end position="169"/>
    </location>
</feature>
<evidence type="ECO:0000256" key="1">
    <source>
        <dbReference type="ARBA" id="ARBA00006643"/>
    </source>
</evidence>
<dbReference type="Pfam" id="PF20431">
    <property type="entry name" value="E_motif"/>
    <property type="match status" value="1"/>
</dbReference>
<comment type="similarity">
    <text evidence="1">Belongs to the PPR family. PCMP-H subfamily.</text>
</comment>
<dbReference type="FunFam" id="1.25.40.10:FF:000325">
    <property type="entry name" value="Pentatricopeptide repeat-containing protein At4g14820"/>
    <property type="match status" value="1"/>
</dbReference>
<dbReference type="AlphaFoldDB" id="A0ABD1N695"/>
<keyword evidence="2" id="KW-0677">Repeat</keyword>
<dbReference type="Gene3D" id="1.25.40.10">
    <property type="entry name" value="Tetratricopeptide repeat domain"/>
    <property type="match status" value="3"/>
</dbReference>
<dbReference type="InterPro" id="IPR011990">
    <property type="entry name" value="TPR-like_helical_dom_sf"/>
</dbReference>
<dbReference type="PANTHER" id="PTHR47926">
    <property type="entry name" value="PENTATRICOPEPTIDE REPEAT-CONTAINING PROTEIN"/>
    <property type="match status" value="1"/>
</dbReference>
<keyword evidence="6" id="KW-1185">Reference proteome</keyword>
<dbReference type="NCBIfam" id="TIGR00756">
    <property type="entry name" value="PPR"/>
    <property type="match status" value="2"/>
</dbReference>
<feature type="domain" description="DYW" evidence="4">
    <location>
        <begin position="583"/>
        <end position="668"/>
    </location>
</feature>
<protein>
    <recommendedName>
        <fullName evidence="4">DYW domain-containing protein</fullName>
    </recommendedName>
</protein>
<organism evidence="5 6">
    <name type="scientific">Flemingia macrophylla</name>
    <dbReference type="NCBI Taxonomy" id="520843"/>
    <lineage>
        <taxon>Eukaryota</taxon>
        <taxon>Viridiplantae</taxon>
        <taxon>Streptophyta</taxon>
        <taxon>Embryophyta</taxon>
        <taxon>Tracheophyta</taxon>
        <taxon>Spermatophyta</taxon>
        <taxon>Magnoliopsida</taxon>
        <taxon>eudicotyledons</taxon>
        <taxon>Gunneridae</taxon>
        <taxon>Pentapetalae</taxon>
        <taxon>rosids</taxon>
        <taxon>fabids</taxon>
        <taxon>Fabales</taxon>
        <taxon>Fabaceae</taxon>
        <taxon>Papilionoideae</taxon>
        <taxon>50 kb inversion clade</taxon>
        <taxon>NPAAA clade</taxon>
        <taxon>indigoferoid/millettioid clade</taxon>
        <taxon>Phaseoleae</taxon>
        <taxon>Flemingia</taxon>
    </lineage>
</organism>
<dbReference type="InterPro" id="IPR046960">
    <property type="entry name" value="PPR_At4g14850-like_plant"/>
</dbReference>
<dbReference type="Pfam" id="PF14432">
    <property type="entry name" value="DYW_deaminase"/>
    <property type="match status" value="1"/>
</dbReference>